<keyword evidence="1" id="KW-1133">Transmembrane helix</keyword>
<feature type="transmembrane region" description="Helical" evidence="1">
    <location>
        <begin position="97"/>
        <end position="115"/>
    </location>
</feature>
<feature type="transmembrane region" description="Helical" evidence="1">
    <location>
        <begin position="174"/>
        <end position="192"/>
    </location>
</feature>
<dbReference type="Pfam" id="PF13630">
    <property type="entry name" value="SdpI"/>
    <property type="match status" value="1"/>
</dbReference>
<name>A0A3G3K1R9_9BACL</name>
<protein>
    <submittedName>
        <fullName evidence="3">DUF1648 domain-containing protein</fullName>
    </submittedName>
</protein>
<gene>
    <name evidence="3" type="ORF">EAV92_17005</name>
</gene>
<dbReference type="PIRSF" id="PIRSF038959">
    <property type="entry name" value="SdpI"/>
    <property type="match status" value="1"/>
</dbReference>
<dbReference type="InterPro" id="IPR012867">
    <property type="entry name" value="DUF1648"/>
</dbReference>
<evidence type="ECO:0000256" key="1">
    <source>
        <dbReference type="SAM" id="Phobius"/>
    </source>
</evidence>
<feature type="transmembrane region" description="Helical" evidence="1">
    <location>
        <begin position="16"/>
        <end position="38"/>
    </location>
</feature>
<organism evidence="3 4">
    <name type="scientific">Cohnella candidum</name>
    <dbReference type="NCBI Taxonomy" id="2674991"/>
    <lineage>
        <taxon>Bacteria</taxon>
        <taxon>Bacillati</taxon>
        <taxon>Bacillota</taxon>
        <taxon>Bacilli</taxon>
        <taxon>Bacillales</taxon>
        <taxon>Paenibacillaceae</taxon>
        <taxon>Cohnella</taxon>
    </lineage>
</organism>
<dbReference type="Pfam" id="PF07853">
    <property type="entry name" value="DUF1648"/>
    <property type="match status" value="1"/>
</dbReference>
<keyword evidence="1" id="KW-0812">Transmembrane</keyword>
<dbReference type="PANTHER" id="PTHR37810:SF5">
    <property type="entry name" value="IMMUNITY PROTEIN SDPI"/>
    <property type="match status" value="1"/>
</dbReference>
<dbReference type="PANTHER" id="PTHR37810">
    <property type="entry name" value="IMMUNITY PROTEIN SDPI"/>
    <property type="match status" value="1"/>
</dbReference>
<dbReference type="AlphaFoldDB" id="A0A3G3K1R9"/>
<keyword evidence="1" id="KW-0472">Membrane</keyword>
<reference evidence="3 4" key="1">
    <citation type="submission" date="2018-10" db="EMBL/GenBank/DDBJ databases">
        <title>Genome Sequence of Cohnella sp.</title>
        <authorList>
            <person name="Srinivasan S."/>
            <person name="Kim M.K."/>
        </authorList>
    </citation>
    <scope>NUCLEOTIDE SEQUENCE [LARGE SCALE GENOMIC DNA]</scope>
    <source>
        <strain evidence="3 4">18JY8-7</strain>
    </source>
</reference>
<dbReference type="Proteomes" id="UP000269097">
    <property type="component" value="Chromosome"/>
</dbReference>
<sequence length="226" mass="25688">MTTTTENKKIWTRRDVWLIGFNVAAFIVLFAVFNGSLPDVVGSHYNVAGEQDGTMPKWGFWLLTAVLLIGLPLLMKALQFADPRKANYAWFDGFFDLFRWALSLFMLGVFLMMIFTNLGYHIPAINILLGGLGVLWFVIGNRLGQVRSNFFFGIRTPWTLMDDNNWRLTHRFGARMWVIAGLIMFVCCWFVNAYAAAAILISCAALSAIVPMVYSYLLFARQSKKV</sequence>
<feature type="domain" description="DUF1648" evidence="2">
    <location>
        <begin position="25"/>
        <end position="67"/>
    </location>
</feature>
<evidence type="ECO:0000259" key="2">
    <source>
        <dbReference type="Pfam" id="PF07853"/>
    </source>
</evidence>
<feature type="transmembrane region" description="Helical" evidence="1">
    <location>
        <begin position="198"/>
        <end position="219"/>
    </location>
</feature>
<dbReference type="RefSeq" id="WP_123042193.1">
    <property type="nucleotide sequence ID" value="NZ_CP033433.1"/>
</dbReference>
<dbReference type="GO" id="GO:0009636">
    <property type="term" value="P:response to toxic substance"/>
    <property type="evidence" value="ECO:0007669"/>
    <property type="project" value="TreeGrafter"/>
</dbReference>
<feature type="transmembrane region" description="Helical" evidence="1">
    <location>
        <begin position="58"/>
        <end position="77"/>
    </location>
</feature>
<accession>A0A3G3K1R9</accession>
<dbReference type="EMBL" id="CP033433">
    <property type="protein sequence ID" value="AYQ74111.1"/>
    <property type="molecule type" value="Genomic_DNA"/>
</dbReference>
<evidence type="ECO:0000313" key="4">
    <source>
        <dbReference type="Proteomes" id="UP000269097"/>
    </source>
</evidence>
<feature type="transmembrane region" description="Helical" evidence="1">
    <location>
        <begin position="121"/>
        <end position="139"/>
    </location>
</feature>
<proteinExistence type="predicted"/>
<dbReference type="InterPro" id="IPR025962">
    <property type="entry name" value="SdpI/YhfL"/>
</dbReference>
<dbReference type="InterPro" id="IPR026272">
    <property type="entry name" value="SdpI"/>
</dbReference>
<dbReference type="KEGG" id="coh:EAV92_17005"/>
<keyword evidence="4" id="KW-1185">Reference proteome</keyword>
<evidence type="ECO:0000313" key="3">
    <source>
        <dbReference type="EMBL" id="AYQ74111.1"/>
    </source>
</evidence>